<comment type="caution">
    <text evidence="9">The sequence shown here is derived from an EMBL/GenBank/DDBJ whole genome shotgun (WGS) entry which is preliminary data.</text>
</comment>
<dbReference type="InterPro" id="IPR002159">
    <property type="entry name" value="CD36_fam"/>
</dbReference>
<accession>A0A815FMF5</accession>
<name>A0A815FMF5_ADIRI</name>
<keyword evidence="5 8" id="KW-0472">Membrane</keyword>
<comment type="subcellular location">
    <subcellularLocation>
        <location evidence="1">Membrane</location>
    </subcellularLocation>
</comment>
<gene>
    <name evidence="9" type="ORF">XAT740_LOCUS30254</name>
</gene>
<dbReference type="Proteomes" id="UP000663828">
    <property type="component" value="Unassembled WGS sequence"/>
</dbReference>
<dbReference type="EMBL" id="CAJNOR010002682">
    <property type="protein sequence ID" value="CAF1327502.1"/>
    <property type="molecule type" value="Genomic_DNA"/>
</dbReference>
<evidence type="ECO:0000256" key="8">
    <source>
        <dbReference type="SAM" id="Phobius"/>
    </source>
</evidence>
<dbReference type="Pfam" id="PF01130">
    <property type="entry name" value="CD36"/>
    <property type="match status" value="1"/>
</dbReference>
<dbReference type="GO" id="GO:0005737">
    <property type="term" value="C:cytoplasm"/>
    <property type="evidence" value="ECO:0007669"/>
    <property type="project" value="TreeGrafter"/>
</dbReference>
<feature type="transmembrane region" description="Helical" evidence="8">
    <location>
        <begin position="455"/>
        <end position="476"/>
    </location>
</feature>
<keyword evidence="6" id="KW-0325">Glycoprotein</keyword>
<evidence type="ECO:0000256" key="4">
    <source>
        <dbReference type="ARBA" id="ARBA00022989"/>
    </source>
</evidence>
<protein>
    <submittedName>
        <fullName evidence="9">Uncharacterized protein</fullName>
    </submittedName>
</protein>
<evidence type="ECO:0000256" key="2">
    <source>
        <dbReference type="ARBA" id="ARBA00010532"/>
    </source>
</evidence>
<feature type="region of interest" description="Disordered" evidence="7">
    <location>
        <begin position="482"/>
        <end position="505"/>
    </location>
</feature>
<dbReference type="GO" id="GO:0016020">
    <property type="term" value="C:membrane"/>
    <property type="evidence" value="ECO:0007669"/>
    <property type="project" value="UniProtKB-SubCell"/>
</dbReference>
<keyword evidence="3 8" id="KW-0812">Transmembrane</keyword>
<evidence type="ECO:0000256" key="3">
    <source>
        <dbReference type="ARBA" id="ARBA00022692"/>
    </source>
</evidence>
<evidence type="ECO:0000256" key="6">
    <source>
        <dbReference type="ARBA" id="ARBA00023180"/>
    </source>
</evidence>
<sequence>MTDASNTQRNKKLTKRILIEVIVAIAILAPAIYVCVNLKPIIIGQVLKIVELKPNSQGYETWLSPPTTITRGYHLFNISNPMEIVTDPAPTTIRLKETRAYDYHLFATKKDIRWSDDNKALSYSIYRVFNRHSTKFEPSAVNDTGIFVDLLRAIFRTQFESRPASSFFDLGGNNAFNYGNAIEQLEGFTSPLFETVREKMTGPNTAKSGFIYRYNGSRSYNFTIRSGLMEKGQVLSFASENVPFSFSSPDKYPVTIYDGLTFVPMLFDKPVMHIFQADFCRPITVKFNRVLTMFSGIDVHEYVIKFLDFDQCTNINDINTCPELDKLDVSKCISATLPDNTVFLSKPHFYGASNETMEKLNIEGFTPTRDQHEALIYFEPYSGTPLRAHHRIQLNIDATIDPMKQSEYGSELTPTKRRGVRRMIPLVWIDQEVNIDDATIGKLRLVHLAIRYGKVVIMVAAILLIILIIGILECLAKRATRKERRQRGGHQKEDPLMQQMTSVNQ</sequence>
<feature type="transmembrane region" description="Helical" evidence="8">
    <location>
        <begin position="17"/>
        <end position="34"/>
    </location>
</feature>
<keyword evidence="4 8" id="KW-1133">Transmembrane helix</keyword>
<dbReference type="PANTHER" id="PTHR11923:SF51">
    <property type="entry name" value="LYSOSOME MEMBRANE PROTEIN 2"/>
    <property type="match status" value="1"/>
</dbReference>
<evidence type="ECO:0000256" key="1">
    <source>
        <dbReference type="ARBA" id="ARBA00004370"/>
    </source>
</evidence>
<reference evidence="9" key="1">
    <citation type="submission" date="2021-02" db="EMBL/GenBank/DDBJ databases">
        <authorList>
            <person name="Nowell W R."/>
        </authorList>
    </citation>
    <scope>NUCLEOTIDE SEQUENCE</scope>
</reference>
<organism evidence="9 10">
    <name type="scientific">Adineta ricciae</name>
    <name type="common">Rotifer</name>
    <dbReference type="NCBI Taxonomy" id="249248"/>
    <lineage>
        <taxon>Eukaryota</taxon>
        <taxon>Metazoa</taxon>
        <taxon>Spiralia</taxon>
        <taxon>Gnathifera</taxon>
        <taxon>Rotifera</taxon>
        <taxon>Eurotatoria</taxon>
        <taxon>Bdelloidea</taxon>
        <taxon>Adinetida</taxon>
        <taxon>Adinetidae</taxon>
        <taxon>Adineta</taxon>
    </lineage>
</organism>
<dbReference type="PRINTS" id="PR01609">
    <property type="entry name" value="CD36FAMILY"/>
</dbReference>
<evidence type="ECO:0000256" key="5">
    <source>
        <dbReference type="ARBA" id="ARBA00023136"/>
    </source>
</evidence>
<dbReference type="GO" id="GO:0005044">
    <property type="term" value="F:scavenger receptor activity"/>
    <property type="evidence" value="ECO:0007669"/>
    <property type="project" value="TreeGrafter"/>
</dbReference>
<proteinExistence type="inferred from homology"/>
<evidence type="ECO:0000256" key="7">
    <source>
        <dbReference type="SAM" id="MobiDB-lite"/>
    </source>
</evidence>
<comment type="similarity">
    <text evidence="2">Belongs to the CD36 family.</text>
</comment>
<keyword evidence="10" id="KW-1185">Reference proteome</keyword>
<dbReference type="PANTHER" id="PTHR11923">
    <property type="entry name" value="SCAVENGER RECEPTOR CLASS B TYPE-1 SR-B1"/>
    <property type="match status" value="1"/>
</dbReference>
<dbReference type="AlphaFoldDB" id="A0A815FMF5"/>
<evidence type="ECO:0000313" key="10">
    <source>
        <dbReference type="Proteomes" id="UP000663828"/>
    </source>
</evidence>
<evidence type="ECO:0000313" key="9">
    <source>
        <dbReference type="EMBL" id="CAF1327502.1"/>
    </source>
</evidence>